<comment type="caution">
    <text evidence="2">The sequence shown here is derived from an EMBL/GenBank/DDBJ whole genome shotgun (WGS) entry which is preliminary data.</text>
</comment>
<evidence type="ECO:0000313" key="4">
    <source>
        <dbReference type="Proteomes" id="UP001642409"/>
    </source>
</evidence>
<dbReference type="EMBL" id="CATOUU010000895">
    <property type="protein sequence ID" value="CAI9957878.1"/>
    <property type="molecule type" value="Genomic_DNA"/>
</dbReference>
<name>A0AA86QGM1_9EUKA</name>
<keyword evidence="1" id="KW-1133">Transmembrane helix</keyword>
<organism evidence="2">
    <name type="scientific">Hexamita inflata</name>
    <dbReference type="NCBI Taxonomy" id="28002"/>
    <lineage>
        <taxon>Eukaryota</taxon>
        <taxon>Metamonada</taxon>
        <taxon>Diplomonadida</taxon>
        <taxon>Hexamitidae</taxon>
        <taxon>Hexamitinae</taxon>
        <taxon>Hexamita</taxon>
    </lineage>
</organism>
<gene>
    <name evidence="2" type="ORF">HINF_LOCUS45523</name>
    <name evidence="3" type="ORF">HINF_LOCUS53912</name>
</gene>
<feature type="transmembrane region" description="Helical" evidence="1">
    <location>
        <begin position="207"/>
        <end position="225"/>
    </location>
</feature>
<dbReference type="EMBL" id="CAXDID020000277">
    <property type="protein sequence ID" value="CAL6069301.1"/>
    <property type="molecule type" value="Genomic_DNA"/>
</dbReference>
<keyword evidence="4" id="KW-1185">Reference proteome</keyword>
<feature type="transmembrane region" description="Helical" evidence="1">
    <location>
        <begin position="42"/>
        <end position="63"/>
    </location>
</feature>
<evidence type="ECO:0000256" key="1">
    <source>
        <dbReference type="SAM" id="Phobius"/>
    </source>
</evidence>
<proteinExistence type="predicted"/>
<dbReference type="Proteomes" id="UP001642409">
    <property type="component" value="Unassembled WGS sequence"/>
</dbReference>
<evidence type="ECO:0000313" key="3">
    <source>
        <dbReference type="EMBL" id="CAL6069301.1"/>
    </source>
</evidence>
<reference evidence="2" key="1">
    <citation type="submission" date="2023-06" db="EMBL/GenBank/DDBJ databases">
        <authorList>
            <person name="Kurt Z."/>
        </authorList>
    </citation>
    <scope>NUCLEOTIDE SEQUENCE</scope>
</reference>
<evidence type="ECO:0000313" key="2">
    <source>
        <dbReference type="EMBL" id="CAI9957878.1"/>
    </source>
</evidence>
<dbReference type="AlphaFoldDB" id="A0AA86QGM1"/>
<keyword evidence="1" id="KW-0812">Transmembrane</keyword>
<sequence length="227" mass="26559">MTYTDYNQCYKNCYNGLCQLTYNHALNKNEYTCSSYQVDYSYLWYLMIIPAVLFVLLLLLCCCSKEEEHVDQKAQSKSKVVPAQTQQNQPTNVVQSQNTKVNKNVTGIAPEGQLITLPNGQVGIFIPVVQPKKTQVQQPQQFYLPQPIYQQQMNQVVQTPQNKQNVQQPVYPHQMQQQAPMYQQQQIYKMQDTRNEQTVEMPQMPRIQIILIYLYIIFTIQILHINN</sequence>
<accession>A0AA86QGM1</accession>
<protein>
    <submittedName>
        <fullName evidence="3">Hypothetical_protein</fullName>
    </submittedName>
</protein>
<keyword evidence="1" id="KW-0472">Membrane</keyword>
<reference evidence="3 4" key="2">
    <citation type="submission" date="2024-07" db="EMBL/GenBank/DDBJ databases">
        <authorList>
            <person name="Akdeniz Z."/>
        </authorList>
    </citation>
    <scope>NUCLEOTIDE SEQUENCE [LARGE SCALE GENOMIC DNA]</scope>
</reference>